<reference evidence="1" key="2">
    <citation type="submission" date="2022-06" db="UniProtKB">
        <authorList>
            <consortium name="EnsemblMetazoa"/>
        </authorList>
    </citation>
    <scope>IDENTIFICATION</scope>
</reference>
<evidence type="ECO:0000313" key="1">
    <source>
        <dbReference type="EnsemblMetazoa" id="OVOC5931.1"/>
    </source>
</evidence>
<dbReference type="EMBL" id="CMVM020000163">
    <property type="status" value="NOT_ANNOTATED_CDS"/>
    <property type="molecule type" value="Genomic_DNA"/>
</dbReference>
<dbReference type="Proteomes" id="UP000024404">
    <property type="component" value="Unassembled WGS sequence"/>
</dbReference>
<evidence type="ECO:0000313" key="2">
    <source>
        <dbReference type="Proteomes" id="UP000024404"/>
    </source>
</evidence>
<keyword evidence="2" id="KW-1185">Reference proteome</keyword>
<reference evidence="2" key="1">
    <citation type="submission" date="2013-10" db="EMBL/GenBank/DDBJ databases">
        <title>Genome sequencing of Onchocerca volvulus.</title>
        <authorList>
            <person name="Cotton J."/>
            <person name="Tsai J."/>
            <person name="Stanley E."/>
            <person name="Tracey A."/>
            <person name="Holroyd N."/>
            <person name="Lustigman S."/>
            <person name="Berriman M."/>
        </authorList>
    </citation>
    <scope>NUCLEOTIDE SEQUENCE</scope>
</reference>
<accession>A0A8R1XXN6</accession>
<dbReference type="AlphaFoldDB" id="A0A8R1XXN6"/>
<name>A0A8R1XXN6_ONCVO</name>
<sequence length="66" mass="8050">MKKWKRELCIIDVEINKKQFPMKISFSTGSNQKKNPSYSRLCCELRSTKRKYTAIIQKYYNFFIQF</sequence>
<dbReference type="EnsemblMetazoa" id="OVOC5931.1">
    <property type="protein sequence ID" value="OVOC5931.1"/>
    <property type="gene ID" value="WBGene00242740"/>
</dbReference>
<proteinExistence type="predicted"/>
<protein>
    <submittedName>
        <fullName evidence="1">Uncharacterized protein</fullName>
    </submittedName>
</protein>
<organism evidence="1 2">
    <name type="scientific">Onchocerca volvulus</name>
    <dbReference type="NCBI Taxonomy" id="6282"/>
    <lineage>
        <taxon>Eukaryota</taxon>
        <taxon>Metazoa</taxon>
        <taxon>Ecdysozoa</taxon>
        <taxon>Nematoda</taxon>
        <taxon>Chromadorea</taxon>
        <taxon>Rhabditida</taxon>
        <taxon>Spirurina</taxon>
        <taxon>Spiruromorpha</taxon>
        <taxon>Filarioidea</taxon>
        <taxon>Onchocercidae</taxon>
        <taxon>Onchocerca</taxon>
    </lineage>
</organism>